<dbReference type="PANTHER" id="PTHR43128">
    <property type="entry name" value="L-2-HYDROXYCARBOXYLATE DEHYDROGENASE (NAD(P)(+))"/>
    <property type="match status" value="1"/>
</dbReference>
<evidence type="ECO:0000313" key="3">
    <source>
        <dbReference type="Proteomes" id="UP001292094"/>
    </source>
</evidence>
<organism evidence="2 3">
    <name type="scientific">Petrolisthes manimaculis</name>
    <dbReference type="NCBI Taxonomy" id="1843537"/>
    <lineage>
        <taxon>Eukaryota</taxon>
        <taxon>Metazoa</taxon>
        <taxon>Ecdysozoa</taxon>
        <taxon>Arthropoda</taxon>
        <taxon>Crustacea</taxon>
        <taxon>Multicrustacea</taxon>
        <taxon>Malacostraca</taxon>
        <taxon>Eumalacostraca</taxon>
        <taxon>Eucarida</taxon>
        <taxon>Decapoda</taxon>
        <taxon>Pleocyemata</taxon>
        <taxon>Anomura</taxon>
        <taxon>Galatheoidea</taxon>
        <taxon>Porcellanidae</taxon>
        <taxon>Petrolisthes</taxon>
    </lineage>
</organism>
<feature type="domain" description="Lactate/malate dehydrogenase C-terminal" evidence="1">
    <location>
        <begin position="15"/>
        <end position="114"/>
    </location>
</feature>
<name>A0AAE1UGM1_9EUCA</name>
<keyword evidence="3" id="KW-1185">Reference proteome</keyword>
<sequence length="155" mass="17260">MRDLNPLVGTPEDPEKYNEMHKEVVNSAYEIIKLKGYTSWAIGLSVASLVSSIMKNTRSCYAVSVSVQNFHGIEKDVFLSLPVVLGENGVTHVIKQTLTEAEINQLKKSADTLWDLAQFTQTHTKEVEEKIGAENAISHSRFQQTNPQCHDCGVL</sequence>
<dbReference type="SUPFAM" id="SSF56327">
    <property type="entry name" value="LDH C-terminal domain-like"/>
    <property type="match status" value="1"/>
</dbReference>
<dbReference type="InterPro" id="IPR022383">
    <property type="entry name" value="Lactate/malate_DH_C"/>
</dbReference>
<comment type="caution">
    <text evidence="2">The sequence shown here is derived from an EMBL/GenBank/DDBJ whole genome shotgun (WGS) entry which is preliminary data.</text>
</comment>
<accession>A0AAE1UGM1</accession>
<dbReference type="PANTHER" id="PTHR43128:SF16">
    <property type="entry name" value="L-LACTATE DEHYDROGENASE"/>
    <property type="match status" value="1"/>
</dbReference>
<dbReference type="AlphaFoldDB" id="A0AAE1UGM1"/>
<dbReference type="GO" id="GO:0004459">
    <property type="term" value="F:L-lactate dehydrogenase (NAD+) activity"/>
    <property type="evidence" value="ECO:0007669"/>
    <property type="project" value="TreeGrafter"/>
</dbReference>
<dbReference type="EMBL" id="JAWZYT010000830">
    <property type="protein sequence ID" value="KAK4318455.1"/>
    <property type="molecule type" value="Genomic_DNA"/>
</dbReference>
<dbReference type="Pfam" id="PF02866">
    <property type="entry name" value="Ldh_1_C"/>
    <property type="match status" value="1"/>
</dbReference>
<proteinExistence type="predicted"/>
<dbReference type="InterPro" id="IPR015955">
    <property type="entry name" value="Lactate_DH/Glyco_Ohase_4_C"/>
</dbReference>
<evidence type="ECO:0000259" key="1">
    <source>
        <dbReference type="Pfam" id="PF02866"/>
    </source>
</evidence>
<evidence type="ECO:0000313" key="2">
    <source>
        <dbReference type="EMBL" id="KAK4318455.1"/>
    </source>
</evidence>
<protein>
    <recommendedName>
        <fullName evidence="1">Lactate/malate dehydrogenase C-terminal domain-containing protein</fullName>
    </recommendedName>
</protein>
<dbReference type="Gene3D" id="3.90.110.10">
    <property type="entry name" value="Lactate dehydrogenase/glycoside hydrolase, family 4, C-terminal"/>
    <property type="match status" value="1"/>
</dbReference>
<dbReference type="Proteomes" id="UP001292094">
    <property type="component" value="Unassembled WGS sequence"/>
</dbReference>
<reference evidence="2" key="1">
    <citation type="submission" date="2023-11" db="EMBL/GenBank/DDBJ databases">
        <title>Genome assemblies of two species of porcelain crab, Petrolisthes cinctipes and Petrolisthes manimaculis (Anomura: Porcellanidae).</title>
        <authorList>
            <person name="Angst P."/>
        </authorList>
    </citation>
    <scope>NUCLEOTIDE SEQUENCE</scope>
    <source>
        <strain evidence="2">PB745_02</strain>
        <tissue evidence="2">Gill</tissue>
    </source>
</reference>
<dbReference type="GO" id="GO:0006089">
    <property type="term" value="P:lactate metabolic process"/>
    <property type="evidence" value="ECO:0007669"/>
    <property type="project" value="TreeGrafter"/>
</dbReference>
<gene>
    <name evidence="2" type="ORF">Pmani_010538</name>
</gene>